<reference evidence="2" key="1">
    <citation type="journal article" date="2020" name="Fungal Divers.">
        <title>Resolving the Mortierellaceae phylogeny through synthesis of multi-gene phylogenetics and phylogenomics.</title>
        <authorList>
            <person name="Vandepol N."/>
            <person name="Liber J."/>
            <person name="Desiro A."/>
            <person name="Na H."/>
            <person name="Kennedy M."/>
            <person name="Barry K."/>
            <person name="Grigoriev I.V."/>
            <person name="Miller A.N."/>
            <person name="O'Donnell K."/>
            <person name="Stajich J.E."/>
            <person name="Bonito G."/>
        </authorList>
    </citation>
    <scope>NUCLEOTIDE SEQUENCE</scope>
    <source>
        <strain evidence="2">NVP60</strain>
    </source>
</reference>
<keyword evidence="3" id="KW-1185">Reference proteome</keyword>
<evidence type="ECO:0000313" key="2">
    <source>
        <dbReference type="EMBL" id="KAG0300131.1"/>
    </source>
</evidence>
<organism evidence="2 3">
    <name type="scientific">Linnemannia gamsii</name>
    <dbReference type="NCBI Taxonomy" id="64522"/>
    <lineage>
        <taxon>Eukaryota</taxon>
        <taxon>Fungi</taxon>
        <taxon>Fungi incertae sedis</taxon>
        <taxon>Mucoromycota</taxon>
        <taxon>Mortierellomycotina</taxon>
        <taxon>Mortierellomycetes</taxon>
        <taxon>Mortierellales</taxon>
        <taxon>Mortierellaceae</taxon>
        <taxon>Linnemannia</taxon>
    </lineage>
</organism>
<sequence length="59" mass="6429">MKRVQGGTIETMVAAHNMTNIVLERLQKQQRPDCLQPINADGTYPWRASPEAGSGSTSS</sequence>
<dbReference type="EMBL" id="JAAAIN010001795">
    <property type="protein sequence ID" value="KAG0300131.1"/>
    <property type="molecule type" value="Genomic_DNA"/>
</dbReference>
<feature type="non-terminal residue" evidence="2">
    <location>
        <position position="59"/>
    </location>
</feature>
<feature type="region of interest" description="Disordered" evidence="1">
    <location>
        <begin position="35"/>
        <end position="59"/>
    </location>
</feature>
<accession>A0A9P6QUL1</accession>
<gene>
    <name evidence="2" type="ORF">BGZ97_003375</name>
</gene>
<dbReference type="OrthoDB" id="2448926at2759"/>
<evidence type="ECO:0000256" key="1">
    <source>
        <dbReference type="SAM" id="MobiDB-lite"/>
    </source>
</evidence>
<proteinExistence type="predicted"/>
<name>A0A9P6QUL1_9FUNG</name>
<protein>
    <submittedName>
        <fullName evidence="2">Uncharacterized protein</fullName>
    </submittedName>
</protein>
<comment type="caution">
    <text evidence="2">The sequence shown here is derived from an EMBL/GenBank/DDBJ whole genome shotgun (WGS) entry which is preliminary data.</text>
</comment>
<evidence type="ECO:0000313" key="3">
    <source>
        <dbReference type="Proteomes" id="UP000823405"/>
    </source>
</evidence>
<dbReference type="AlphaFoldDB" id="A0A9P6QUL1"/>
<dbReference type="Proteomes" id="UP000823405">
    <property type="component" value="Unassembled WGS sequence"/>
</dbReference>